<gene>
    <name evidence="2" type="ORF">MANES_05G130000</name>
</gene>
<evidence type="ECO:0000256" key="1">
    <source>
        <dbReference type="SAM" id="Phobius"/>
    </source>
</evidence>
<accession>A0A2C9VVT9</accession>
<name>A0A2C9VVT9_MANES</name>
<dbReference type="AlphaFoldDB" id="A0A2C9VVT9"/>
<dbReference type="EMBL" id="CM004391">
    <property type="protein sequence ID" value="OAY50365.1"/>
    <property type="molecule type" value="Genomic_DNA"/>
</dbReference>
<sequence length="57" mass="6576">MSALMSEASCRAWDAIGIALVLIIFWMKTTSFFYYCINWLLVVVVLSMQCPNLLKRN</sequence>
<proteinExistence type="predicted"/>
<evidence type="ECO:0000313" key="2">
    <source>
        <dbReference type="EMBL" id="OAY50365.1"/>
    </source>
</evidence>
<organism evidence="2">
    <name type="scientific">Manihot esculenta</name>
    <name type="common">Cassava</name>
    <name type="synonym">Jatropha manihot</name>
    <dbReference type="NCBI Taxonomy" id="3983"/>
    <lineage>
        <taxon>Eukaryota</taxon>
        <taxon>Viridiplantae</taxon>
        <taxon>Streptophyta</taxon>
        <taxon>Embryophyta</taxon>
        <taxon>Tracheophyta</taxon>
        <taxon>Spermatophyta</taxon>
        <taxon>Magnoliopsida</taxon>
        <taxon>eudicotyledons</taxon>
        <taxon>Gunneridae</taxon>
        <taxon>Pentapetalae</taxon>
        <taxon>rosids</taxon>
        <taxon>fabids</taxon>
        <taxon>Malpighiales</taxon>
        <taxon>Euphorbiaceae</taxon>
        <taxon>Crotonoideae</taxon>
        <taxon>Manihoteae</taxon>
        <taxon>Manihot</taxon>
    </lineage>
</organism>
<keyword evidence="1" id="KW-0472">Membrane</keyword>
<feature type="transmembrane region" description="Helical" evidence="1">
    <location>
        <begin position="9"/>
        <end position="26"/>
    </location>
</feature>
<keyword evidence="1" id="KW-1133">Transmembrane helix</keyword>
<reference evidence="2" key="1">
    <citation type="submission" date="2016-02" db="EMBL/GenBank/DDBJ databases">
        <title>WGS assembly of Manihot esculenta.</title>
        <authorList>
            <person name="Bredeson J.V."/>
            <person name="Prochnik S.E."/>
            <person name="Lyons J.B."/>
            <person name="Schmutz J."/>
            <person name="Grimwood J."/>
            <person name="Vrebalov J."/>
            <person name="Bart R.S."/>
            <person name="Amuge T."/>
            <person name="Ferguson M.E."/>
            <person name="Green R."/>
            <person name="Putnam N."/>
            <person name="Stites J."/>
            <person name="Rounsley S."/>
            <person name="Rokhsar D.S."/>
        </authorList>
    </citation>
    <scope>NUCLEOTIDE SEQUENCE [LARGE SCALE GENOMIC DNA]</scope>
    <source>
        <tissue evidence="2">Leaf</tissue>
    </source>
</reference>
<protein>
    <submittedName>
        <fullName evidence="2">Uncharacterized protein</fullName>
    </submittedName>
</protein>
<keyword evidence="1" id="KW-0812">Transmembrane</keyword>